<evidence type="ECO:0000313" key="3">
    <source>
        <dbReference type="EMBL" id="MEQ2464193.1"/>
    </source>
</evidence>
<organism evidence="3 4">
    <name type="scientific">Niallia hominis</name>
    <dbReference type="NCBI Taxonomy" id="3133173"/>
    <lineage>
        <taxon>Bacteria</taxon>
        <taxon>Bacillati</taxon>
        <taxon>Bacillota</taxon>
        <taxon>Bacilli</taxon>
        <taxon>Bacillales</taxon>
        <taxon>Bacillaceae</taxon>
        <taxon>Niallia</taxon>
    </lineage>
</organism>
<gene>
    <name evidence="3" type="ORF">WMO63_00750</name>
</gene>
<dbReference type="EMBL" id="JBBMFN010000001">
    <property type="protein sequence ID" value="MEQ2464193.1"/>
    <property type="molecule type" value="Genomic_DNA"/>
</dbReference>
<dbReference type="SUPFAM" id="SSF52317">
    <property type="entry name" value="Class I glutamine amidotransferase-like"/>
    <property type="match status" value="1"/>
</dbReference>
<evidence type="ECO:0000256" key="1">
    <source>
        <dbReference type="SAM" id="Phobius"/>
    </source>
</evidence>
<feature type="signal peptide" evidence="2">
    <location>
        <begin position="1"/>
        <end position="27"/>
    </location>
</feature>
<dbReference type="InterPro" id="IPR029062">
    <property type="entry name" value="Class_I_gatase-like"/>
</dbReference>
<comment type="caution">
    <text evidence="3">The sequence shown here is derived from an EMBL/GenBank/DDBJ whole genome shotgun (WGS) entry which is preliminary data.</text>
</comment>
<dbReference type="RefSeq" id="WP_349204062.1">
    <property type="nucleotide sequence ID" value="NZ_JBBMFN010000001.1"/>
</dbReference>
<name>A0ABV1ESX4_9BACI</name>
<sequence length="782" mass="88044">MRKVKKVLIICFILFLATTFIVKEANAASTSGIKITTEAGLDGKVMDGKGFMLKVTIENKEKDFKGDLLIPYSPSYDIGGQTLVPVDIPANSKKTYTVTIPGISSDSNYTSNKMKLYRDSWQKGEEVSFTGVKELRLTLISDQTLGILTDQYDKFKNLRKLSSSSIFTTELLKEDIPDQALGLETLSYLMVDQFSLTELSEEQQLAIKKWIEKGGILITGATTNGKQAYGNLESLMPLAFGNEEEIPLSGIDTKTKEQEKITAFRSSLTDSSDAITIHNEHPLVAKKNLGEGKIIQTSFSLSDSTLLNWQDFNSWMENLLQTENTRITANYQYSGNPLSNLYYQFVESNEYFKSSTITTGLLLIILAGYLLVIVPILYFILRKYDKREHAWWIIPCLSILLSLGMFITGAKDKIKNPQLNEMGIYQYSNNYLSGYQATTLLSNKSGDFALTFDQDTYTPFPYLGYGELQVKAIKNEKVKSSEIIFPEVEYWSSRTMYGKTSMPMEGGFSHDFAVTEKDISGTITNLYPFDFSKVFIWSGNEKIELGSIKSGETKNVQVTHSNKYFSRPSGNGYGYYIYDYNGHDLKEFRELVAESMVLSTDYYFNNISTGDSMLVAITNEDIVNVGIASEKETKNSTNLIMEPIILTNHFPGAFTINEGNMEQKLTVIEGAIYSENYQNNDISLEDGEYLYTLQIPKSYDIKSLSFDSLTVQPNGNPGVTYNIYNKETDSYEKITSLFKVDEDKVSAYLDENKIINMKVVKATNGDPYIQLPSVKIKGEIKE</sequence>
<keyword evidence="2" id="KW-0732">Signal</keyword>
<dbReference type="Proteomes" id="UP001465426">
    <property type="component" value="Unassembled WGS sequence"/>
</dbReference>
<reference evidence="3 4" key="1">
    <citation type="submission" date="2024-03" db="EMBL/GenBank/DDBJ databases">
        <title>Human intestinal bacterial collection.</title>
        <authorList>
            <person name="Pauvert C."/>
            <person name="Hitch T.C.A."/>
            <person name="Clavel T."/>
        </authorList>
    </citation>
    <scope>NUCLEOTIDE SEQUENCE [LARGE SCALE GENOMIC DNA]</scope>
    <source>
        <strain evidence="3 4">CLA-SR-H024</strain>
    </source>
</reference>
<feature type="transmembrane region" description="Helical" evidence="1">
    <location>
        <begin position="360"/>
        <end position="381"/>
    </location>
</feature>
<feature type="transmembrane region" description="Helical" evidence="1">
    <location>
        <begin position="390"/>
        <end position="410"/>
    </location>
</feature>
<keyword evidence="1" id="KW-0812">Transmembrane</keyword>
<keyword evidence="1" id="KW-1133">Transmembrane helix</keyword>
<proteinExistence type="predicted"/>
<accession>A0ABV1ESX4</accession>
<feature type="chain" id="PRO_5046513992" evidence="2">
    <location>
        <begin position="28"/>
        <end position="782"/>
    </location>
</feature>
<evidence type="ECO:0000313" key="4">
    <source>
        <dbReference type="Proteomes" id="UP001465426"/>
    </source>
</evidence>
<keyword evidence="1" id="KW-0472">Membrane</keyword>
<evidence type="ECO:0000256" key="2">
    <source>
        <dbReference type="SAM" id="SignalP"/>
    </source>
</evidence>
<keyword evidence="4" id="KW-1185">Reference proteome</keyword>
<protein>
    <submittedName>
        <fullName evidence="3">Uncharacterized protein</fullName>
    </submittedName>
</protein>